<keyword evidence="3" id="KW-0805">Transcription regulation</keyword>
<comment type="subcellular location">
    <subcellularLocation>
        <location evidence="1">Nucleus</location>
    </subcellularLocation>
</comment>
<evidence type="ECO:0000256" key="4">
    <source>
        <dbReference type="ARBA" id="ARBA00023163"/>
    </source>
</evidence>
<dbReference type="PROSITE" id="PS51257">
    <property type="entry name" value="PROKAR_LIPOPROTEIN"/>
    <property type="match status" value="1"/>
</dbReference>
<keyword evidence="4" id="KW-0804">Transcription</keyword>
<dbReference type="InterPro" id="IPR019035">
    <property type="entry name" value="Mediator_Med12"/>
</dbReference>
<evidence type="ECO:0000256" key="5">
    <source>
        <dbReference type="ARBA" id="ARBA00023242"/>
    </source>
</evidence>
<evidence type="ECO:0000256" key="1">
    <source>
        <dbReference type="ARBA" id="ARBA00004123"/>
    </source>
</evidence>
<dbReference type="GO" id="GO:0003712">
    <property type="term" value="F:transcription coregulator activity"/>
    <property type="evidence" value="ECO:0007669"/>
    <property type="project" value="InterPro"/>
</dbReference>
<gene>
    <name evidence="7" type="ORF">CAEBREN_08669</name>
</gene>
<dbReference type="AlphaFoldDB" id="G0NX43"/>
<protein>
    <recommendedName>
        <fullName evidence="6">Mediator complex subunit Med12 domain-containing protein</fullName>
    </recommendedName>
</protein>
<keyword evidence="8" id="KW-1185">Reference proteome</keyword>
<dbReference type="GO" id="GO:0006357">
    <property type="term" value="P:regulation of transcription by RNA polymerase II"/>
    <property type="evidence" value="ECO:0007669"/>
    <property type="project" value="InterPro"/>
</dbReference>
<dbReference type="Pfam" id="PF09497">
    <property type="entry name" value="Med12"/>
    <property type="match status" value="1"/>
</dbReference>
<name>G0NX43_CAEBE</name>
<dbReference type="eggNOG" id="KOG3598">
    <property type="taxonomic scope" value="Eukaryota"/>
</dbReference>
<dbReference type="SMART" id="SM01281">
    <property type="entry name" value="Med12"/>
    <property type="match status" value="1"/>
</dbReference>
<proteinExistence type="inferred from homology"/>
<evidence type="ECO:0000256" key="3">
    <source>
        <dbReference type="ARBA" id="ARBA00023015"/>
    </source>
</evidence>
<comment type="similarity">
    <text evidence="2">Belongs to the Mediator complex subunit 12 family.</text>
</comment>
<dbReference type="HOGENOM" id="CLU_944063_0_0_1"/>
<dbReference type="InParanoid" id="G0NX43"/>
<evidence type="ECO:0000313" key="7">
    <source>
        <dbReference type="EMBL" id="EGT39382.1"/>
    </source>
</evidence>
<dbReference type="OrthoDB" id="5876484at2759"/>
<evidence type="ECO:0000256" key="2">
    <source>
        <dbReference type="ARBA" id="ARBA00010289"/>
    </source>
</evidence>
<dbReference type="EMBL" id="GL379969">
    <property type="protein sequence ID" value="EGT39382.1"/>
    <property type="molecule type" value="Genomic_DNA"/>
</dbReference>
<dbReference type="Proteomes" id="UP000008068">
    <property type="component" value="Unassembled WGS sequence"/>
</dbReference>
<reference evidence="8" key="1">
    <citation type="submission" date="2011-07" db="EMBL/GenBank/DDBJ databases">
        <authorList>
            <consortium name="Caenorhabditis brenneri Sequencing and Analysis Consortium"/>
            <person name="Wilson R.K."/>
        </authorList>
    </citation>
    <scope>NUCLEOTIDE SEQUENCE [LARGE SCALE GENOMIC DNA]</scope>
    <source>
        <strain evidence="8">PB2801</strain>
    </source>
</reference>
<sequence length="295" mass="34496">MTKMDLFCFDAQCAGCQSSSCGCPKEPLIDILREIGDAEESQRFQDVMFQGCDGILPARLKKIAPGEAEKSVGAAKKVTIVLEMGVLAMMEMWIQTVIQKKGESSMNYDRDLKANRNGLPRFAVFNYKRILEDRCKFFSALSRGVSLDSLKTKIPSYRRKEFLFWEFFDYKIPYARAAWVTKFCGILNFHNASNSKKKSLLDVATLEMSQSSNRFIVYMVSKLYKVEEDDATFKELMDMWDYSSGLILYMFNDGVMDKNEFLMDLTETRKERKKFYTCKYEWYHFTVYIYFFIQF</sequence>
<accession>G0NX43</accession>
<organism evidence="8">
    <name type="scientific">Caenorhabditis brenneri</name>
    <name type="common">Nematode worm</name>
    <dbReference type="NCBI Taxonomy" id="135651"/>
    <lineage>
        <taxon>Eukaryota</taxon>
        <taxon>Metazoa</taxon>
        <taxon>Ecdysozoa</taxon>
        <taxon>Nematoda</taxon>
        <taxon>Chromadorea</taxon>
        <taxon>Rhabditida</taxon>
        <taxon>Rhabditina</taxon>
        <taxon>Rhabditomorpha</taxon>
        <taxon>Rhabditoidea</taxon>
        <taxon>Rhabditidae</taxon>
        <taxon>Peloderinae</taxon>
        <taxon>Caenorhabditis</taxon>
    </lineage>
</organism>
<dbReference type="GO" id="GO:0016592">
    <property type="term" value="C:mediator complex"/>
    <property type="evidence" value="ECO:0007669"/>
    <property type="project" value="InterPro"/>
</dbReference>
<evidence type="ECO:0000313" key="8">
    <source>
        <dbReference type="Proteomes" id="UP000008068"/>
    </source>
</evidence>
<dbReference type="STRING" id="135651.G0NX43"/>
<keyword evidence="5" id="KW-0539">Nucleus</keyword>
<feature type="domain" description="Mediator complex subunit Med12" evidence="6">
    <location>
        <begin position="126"/>
        <end position="182"/>
    </location>
</feature>
<evidence type="ECO:0000259" key="6">
    <source>
        <dbReference type="SMART" id="SM01281"/>
    </source>
</evidence>